<feature type="compositionally biased region" description="Low complexity" evidence="1">
    <location>
        <begin position="42"/>
        <end position="56"/>
    </location>
</feature>
<dbReference type="OrthoDB" id="8041226at2759"/>
<feature type="region of interest" description="Disordered" evidence="1">
    <location>
        <begin position="1"/>
        <end position="63"/>
    </location>
</feature>
<keyword evidence="3" id="KW-1185">Reference proteome</keyword>
<reference evidence="3" key="1">
    <citation type="submission" date="2018-01" db="EMBL/GenBank/DDBJ databases">
        <authorList>
            <person name="Alioto T."/>
            <person name="Alioto T."/>
        </authorList>
    </citation>
    <scope>NUCLEOTIDE SEQUENCE [LARGE SCALE GENOMIC DNA]</scope>
</reference>
<name>A0A3B0J0T4_DROGU</name>
<organism evidence="2 3">
    <name type="scientific">Drosophila guanche</name>
    <name type="common">Fruit fly</name>
    <dbReference type="NCBI Taxonomy" id="7266"/>
    <lineage>
        <taxon>Eukaryota</taxon>
        <taxon>Metazoa</taxon>
        <taxon>Ecdysozoa</taxon>
        <taxon>Arthropoda</taxon>
        <taxon>Hexapoda</taxon>
        <taxon>Insecta</taxon>
        <taxon>Pterygota</taxon>
        <taxon>Neoptera</taxon>
        <taxon>Endopterygota</taxon>
        <taxon>Diptera</taxon>
        <taxon>Brachycera</taxon>
        <taxon>Muscomorpha</taxon>
        <taxon>Ephydroidea</taxon>
        <taxon>Drosophilidae</taxon>
        <taxon>Drosophila</taxon>
        <taxon>Sophophora</taxon>
    </lineage>
</organism>
<dbReference type="Proteomes" id="UP000268350">
    <property type="component" value="Unassembled WGS sequence"/>
</dbReference>
<dbReference type="OMA" id="GRWATWN"/>
<dbReference type="EMBL" id="OUUW01000001">
    <property type="protein sequence ID" value="SPP74634.1"/>
    <property type="molecule type" value="Genomic_DNA"/>
</dbReference>
<proteinExistence type="predicted"/>
<feature type="compositionally biased region" description="Polar residues" evidence="1">
    <location>
        <begin position="12"/>
        <end position="31"/>
    </location>
</feature>
<dbReference type="AlphaFoldDB" id="A0A3B0J0T4"/>
<sequence length="75" mass="8342">MDSVKSFFAGSNKANDLGNHQQQNGHTNGSDIPNRWGRNCNSGSQHTESSSSNSASTQNAKRKDSDNYFYIMWRA</sequence>
<gene>
    <name evidence="2" type="ORF">DGUA_6G002292</name>
</gene>
<accession>A0A3B0J0T4</accession>
<protein>
    <submittedName>
        <fullName evidence="2">Uncharacterized protein</fullName>
    </submittedName>
</protein>
<evidence type="ECO:0000313" key="2">
    <source>
        <dbReference type="EMBL" id="SPP74634.1"/>
    </source>
</evidence>
<evidence type="ECO:0000256" key="1">
    <source>
        <dbReference type="SAM" id="MobiDB-lite"/>
    </source>
</evidence>
<evidence type="ECO:0000313" key="3">
    <source>
        <dbReference type="Proteomes" id="UP000268350"/>
    </source>
</evidence>